<dbReference type="EMBL" id="WEHX01000006">
    <property type="protein sequence ID" value="KAB7662619.1"/>
    <property type="molecule type" value="Genomic_DNA"/>
</dbReference>
<comment type="caution">
    <text evidence="3">The sequence shown here is derived from an EMBL/GenBank/DDBJ whole genome shotgun (WGS) entry which is preliminary data.</text>
</comment>
<sequence>MASHPSYQGLSLHEQFGHRREGALLRGPPGAFRSRLHGRKGHDGRNNRARGSALRSEGRGLQHRRRTPQGEELCRNGSGAREGRSGVACCLRQGQIVARSLTGLTSREETGMHPLPLCTSDFPALRRNGMIYADKTDLIHALAAGRSWIYLARPRCFGKSLLVSAFQSLFSEGLEHFSGLAIEKLWTDRQYNVVRLDFSRLRLFENSVQFDRNFQSVLISAFAPLGFEFRNVPERIAFFEHFRSWLMMLPPDSLVLLIDGCDAPLAAHLDDGRVLEVVRRHLNDFYAALRSAEHCLRFFFMTGVASFMNAGIFPALSGITDITRDPKYSSLLGLTEEELAFYFDDHLTRAEKELRINRDELLQRLRTCYGGYSFESEARRRVFCPRPVLNFLNAPEEGFLNYWFESGGKPKVLLNFLKKHNAGDPFFFNKTHQIRFSELTSARDLQTIGIEALLTQTGYLTIRSHLSDGRIKLGWPNKEVELSMAALYSDELLGGEILDPPGIPMLSELIEFGTLDDIARRFNDGFQFVDSRKFPIATEAACRASIELFLKGAAQMPDVESRTAPGQNGIEVRAGHRYWIFEFKFAAEPQEIQKLLERGKEEMLSRPYGEDSVKRELRRAVLVFNAETRRFEKWLEVDAGGD</sequence>
<organism evidence="3 4">
    <name type="scientific">Sutterella seckii</name>
    <dbReference type="NCBI Taxonomy" id="1944635"/>
    <lineage>
        <taxon>Bacteria</taxon>
        <taxon>Pseudomonadati</taxon>
        <taxon>Pseudomonadota</taxon>
        <taxon>Betaproteobacteria</taxon>
        <taxon>Burkholderiales</taxon>
        <taxon>Sutterellaceae</taxon>
        <taxon>Sutterella</taxon>
    </lineage>
</organism>
<evidence type="ECO:0000259" key="2">
    <source>
        <dbReference type="Pfam" id="PF09820"/>
    </source>
</evidence>
<protein>
    <submittedName>
        <fullName evidence="3">AAA family ATPase</fullName>
    </submittedName>
</protein>
<dbReference type="InterPro" id="IPR018631">
    <property type="entry name" value="AAA-ATPase-like_dom"/>
</dbReference>
<reference evidence="3 4" key="1">
    <citation type="submission" date="2019-10" db="EMBL/GenBank/DDBJ databases">
        <title>Genome diversity of Sutterella seckii.</title>
        <authorList>
            <person name="Chaplin A.V."/>
            <person name="Sokolova S.R."/>
            <person name="Mosin K.A."/>
            <person name="Ivanova E.L."/>
            <person name="Kochetkova T.O."/>
            <person name="Goltsov A.Y."/>
            <person name="Trofimov D.Y."/>
            <person name="Efimov B.A."/>
        </authorList>
    </citation>
    <scope>NUCLEOTIDE SEQUENCE [LARGE SCALE GENOMIC DNA]</scope>
    <source>
        <strain evidence="3 4">ASD393</strain>
    </source>
</reference>
<dbReference type="Proteomes" id="UP000430564">
    <property type="component" value="Unassembled WGS sequence"/>
</dbReference>
<evidence type="ECO:0000256" key="1">
    <source>
        <dbReference type="SAM" id="MobiDB-lite"/>
    </source>
</evidence>
<gene>
    <name evidence="3" type="ORF">GBM95_02370</name>
</gene>
<dbReference type="OrthoDB" id="9146397at2"/>
<dbReference type="AlphaFoldDB" id="A0A6I1EUN4"/>
<evidence type="ECO:0000313" key="3">
    <source>
        <dbReference type="EMBL" id="KAB7662619.1"/>
    </source>
</evidence>
<name>A0A6I1EUN4_9BURK</name>
<feature type="region of interest" description="Disordered" evidence="1">
    <location>
        <begin position="22"/>
        <end position="83"/>
    </location>
</feature>
<feature type="domain" description="AAA-ATPase-like" evidence="2">
    <location>
        <begin position="116"/>
        <end position="313"/>
    </location>
</feature>
<proteinExistence type="predicted"/>
<dbReference type="PANTHER" id="PTHR34825:SF1">
    <property type="entry name" value="AAA-ATPASE-LIKE DOMAIN-CONTAINING PROTEIN"/>
    <property type="match status" value="1"/>
</dbReference>
<evidence type="ECO:0000313" key="4">
    <source>
        <dbReference type="Proteomes" id="UP000430564"/>
    </source>
</evidence>
<dbReference type="PANTHER" id="PTHR34825">
    <property type="entry name" value="CONSERVED PROTEIN, WITH A WEAK D-GALACTARATE DEHYDRATASE/ALTRONATE HYDROLASE DOMAIN"/>
    <property type="match status" value="1"/>
</dbReference>
<dbReference type="Pfam" id="PF09820">
    <property type="entry name" value="AAA-ATPase_like"/>
    <property type="match status" value="1"/>
</dbReference>
<accession>A0A6I1EUN4</accession>